<protein>
    <submittedName>
        <fullName evidence="3">Membrane-associated enzyme, PAP2 (Acid phosphatase) superfamily</fullName>
    </submittedName>
</protein>
<dbReference type="EMBL" id="FQZU01000021">
    <property type="protein sequence ID" value="SHK26896.1"/>
    <property type="molecule type" value="Genomic_DNA"/>
</dbReference>
<sequence>MPAGPIRAFINLKILAFFWLTAALLSVLANLNGALDIFLASLFYTEGQGWSAAGAAPWTWLYHWGPIPGIGLALFCFVGVIAGFFSPSWARMRKPLLAVFLTIVVGSGLIVNGVLKPYWGRPRPNQAAEFGGLMDYRPPLSPGIPGAGHSFPSGHASIAFALMGLIALRKTRPRAAGLGVAGGMALGGLVGLARMVQGDHFFSDVVWSGNIMFLTAVSMDYLVSAPSLFRRWKNITRSKVCVFCAALILSAAASSLYYVLVHRAPYYESHSQGLGLGKQRGPVYIHLDEPYVDAQVIFTQDGRQGEQGRVHVTSWGLGERNAGVALKEYREVKDGALHVRCTIVRSGRFARLDHKVILALPPAMKGQFNIHFVQ</sequence>
<organism evidence="3 4">
    <name type="scientific">Desulfatibacillum alkenivorans DSM 16219</name>
    <dbReference type="NCBI Taxonomy" id="1121393"/>
    <lineage>
        <taxon>Bacteria</taxon>
        <taxon>Pseudomonadati</taxon>
        <taxon>Thermodesulfobacteriota</taxon>
        <taxon>Desulfobacteria</taxon>
        <taxon>Desulfobacterales</taxon>
        <taxon>Desulfatibacillaceae</taxon>
        <taxon>Desulfatibacillum</taxon>
    </lineage>
</organism>
<feature type="transmembrane region" description="Helical" evidence="1">
    <location>
        <begin position="97"/>
        <end position="115"/>
    </location>
</feature>
<dbReference type="InterPro" id="IPR000326">
    <property type="entry name" value="PAP2/HPO"/>
</dbReference>
<proteinExistence type="predicted"/>
<dbReference type="PANTHER" id="PTHR14969">
    <property type="entry name" value="SPHINGOSINE-1-PHOSPHATE PHOSPHOHYDROLASE"/>
    <property type="match status" value="1"/>
</dbReference>
<evidence type="ECO:0000313" key="3">
    <source>
        <dbReference type="EMBL" id="SHK26896.1"/>
    </source>
</evidence>
<dbReference type="OrthoDB" id="9813524at2"/>
<dbReference type="Proteomes" id="UP000183994">
    <property type="component" value="Unassembled WGS sequence"/>
</dbReference>
<keyword evidence="1" id="KW-0812">Transmembrane</keyword>
<dbReference type="STRING" id="1121393.SAMN02745216_03179"/>
<keyword evidence="1" id="KW-0472">Membrane</keyword>
<keyword evidence="1" id="KW-1133">Transmembrane helix</keyword>
<dbReference type="CDD" id="cd03396">
    <property type="entry name" value="PAP2_like_6"/>
    <property type="match status" value="1"/>
</dbReference>
<dbReference type="AlphaFoldDB" id="A0A1M6R398"/>
<feature type="transmembrane region" description="Helical" evidence="1">
    <location>
        <begin position="205"/>
        <end position="228"/>
    </location>
</feature>
<keyword evidence="4" id="KW-1185">Reference proteome</keyword>
<feature type="transmembrane region" description="Helical" evidence="1">
    <location>
        <begin position="67"/>
        <end position="85"/>
    </location>
</feature>
<evidence type="ECO:0000259" key="2">
    <source>
        <dbReference type="SMART" id="SM00014"/>
    </source>
</evidence>
<feature type="domain" description="Phosphatidic acid phosphatase type 2/haloperoxidase" evidence="2">
    <location>
        <begin position="98"/>
        <end position="217"/>
    </location>
</feature>
<dbReference type="Gene3D" id="1.20.144.10">
    <property type="entry name" value="Phosphatidic acid phosphatase type 2/haloperoxidase"/>
    <property type="match status" value="2"/>
</dbReference>
<dbReference type="InterPro" id="IPR036938">
    <property type="entry name" value="PAP2/HPO_sf"/>
</dbReference>
<feature type="transmembrane region" description="Helical" evidence="1">
    <location>
        <begin position="240"/>
        <end position="260"/>
    </location>
</feature>
<dbReference type="SUPFAM" id="SSF48317">
    <property type="entry name" value="Acid phosphatase/Vanadium-dependent haloperoxidase"/>
    <property type="match status" value="1"/>
</dbReference>
<evidence type="ECO:0000313" key="4">
    <source>
        <dbReference type="Proteomes" id="UP000183994"/>
    </source>
</evidence>
<dbReference type="Pfam" id="PF01569">
    <property type="entry name" value="PAP2"/>
    <property type="match status" value="1"/>
</dbReference>
<dbReference type="RefSeq" id="WP_073477249.1">
    <property type="nucleotide sequence ID" value="NZ_FQZU01000021.1"/>
</dbReference>
<evidence type="ECO:0000256" key="1">
    <source>
        <dbReference type="SAM" id="Phobius"/>
    </source>
</evidence>
<reference evidence="4" key="1">
    <citation type="submission" date="2016-11" db="EMBL/GenBank/DDBJ databases">
        <authorList>
            <person name="Varghese N."/>
            <person name="Submissions S."/>
        </authorList>
    </citation>
    <scope>NUCLEOTIDE SEQUENCE [LARGE SCALE GENOMIC DNA]</scope>
    <source>
        <strain evidence="4">DSM 16219</strain>
    </source>
</reference>
<accession>A0A1M6R398</accession>
<feature type="transmembrane region" description="Helical" evidence="1">
    <location>
        <begin position="175"/>
        <end position="193"/>
    </location>
</feature>
<dbReference type="SMART" id="SM00014">
    <property type="entry name" value="acidPPc"/>
    <property type="match status" value="1"/>
</dbReference>
<name>A0A1M6R398_9BACT</name>
<feature type="transmembrane region" description="Helical" evidence="1">
    <location>
        <begin position="150"/>
        <end position="168"/>
    </location>
</feature>
<dbReference type="PANTHER" id="PTHR14969:SF13">
    <property type="entry name" value="AT30094P"/>
    <property type="match status" value="1"/>
</dbReference>
<gene>
    <name evidence="3" type="ORF">SAMN02745216_03179</name>
</gene>